<dbReference type="InterPro" id="IPR050625">
    <property type="entry name" value="ParA/MinD_ATPase"/>
</dbReference>
<name>A0ABN3FSB8_9PSEU</name>
<dbReference type="InterPro" id="IPR059050">
    <property type="entry name" value="Rv3660c_N"/>
</dbReference>
<dbReference type="PANTHER" id="PTHR43384:SF11">
    <property type="entry name" value="SEPTUM SITE DETERMINING PROTEIN"/>
    <property type="match status" value="1"/>
</dbReference>
<comment type="caution">
    <text evidence="2">The sequence shown here is derived from an EMBL/GenBank/DDBJ whole genome shotgun (WGS) entry which is preliminary data.</text>
</comment>
<keyword evidence="3" id="KW-1185">Reference proteome</keyword>
<evidence type="ECO:0000259" key="1">
    <source>
        <dbReference type="Pfam" id="PF26563"/>
    </source>
</evidence>
<dbReference type="PANTHER" id="PTHR43384">
    <property type="entry name" value="SEPTUM SITE-DETERMINING PROTEIN MIND HOMOLOG, CHLOROPLASTIC-RELATED"/>
    <property type="match status" value="1"/>
</dbReference>
<organism evidence="2 3">
    <name type="scientific">Saccharopolyspora halophila</name>
    <dbReference type="NCBI Taxonomy" id="405551"/>
    <lineage>
        <taxon>Bacteria</taxon>
        <taxon>Bacillati</taxon>
        <taxon>Actinomycetota</taxon>
        <taxon>Actinomycetes</taxon>
        <taxon>Pseudonocardiales</taxon>
        <taxon>Pseudonocardiaceae</taxon>
        <taxon>Saccharopolyspora</taxon>
    </lineage>
</organism>
<dbReference type="Proteomes" id="UP001501218">
    <property type="component" value="Unassembled WGS sequence"/>
</dbReference>
<evidence type="ECO:0000313" key="2">
    <source>
        <dbReference type="EMBL" id="GAA2336576.1"/>
    </source>
</evidence>
<dbReference type="NCBIfam" id="TIGR03815">
    <property type="entry name" value="CpaE_hom_Actino"/>
    <property type="match status" value="1"/>
</dbReference>
<dbReference type="EMBL" id="BAAARA010000003">
    <property type="protein sequence ID" value="GAA2336576.1"/>
    <property type="molecule type" value="Genomic_DNA"/>
</dbReference>
<gene>
    <name evidence="2" type="ORF">GCM10009854_10590</name>
</gene>
<dbReference type="InterPro" id="IPR022521">
    <property type="entry name" value="Rv3660c"/>
</dbReference>
<proteinExistence type="predicted"/>
<dbReference type="InterPro" id="IPR027417">
    <property type="entry name" value="P-loop_NTPase"/>
</dbReference>
<reference evidence="2 3" key="1">
    <citation type="journal article" date="2019" name="Int. J. Syst. Evol. Microbiol.">
        <title>The Global Catalogue of Microorganisms (GCM) 10K type strain sequencing project: providing services to taxonomists for standard genome sequencing and annotation.</title>
        <authorList>
            <consortium name="The Broad Institute Genomics Platform"/>
            <consortium name="The Broad Institute Genome Sequencing Center for Infectious Disease"/>
            <person name="Wu L."/>
            <person name="Ma J."/>
        </authorList>
    </citation>
    <scope>NUCLEOTIDE SEQUENCE [LARGE SCALE GENOMIC DNA]</scope>
    <source>
        <strain evidence="2 3">JCM 16221</strain>
    </source>
</reference>
<dbReference type="Gene3D" id="3.40.50.300">
    <property type="entry name" value="P-loop containing nucleotide triphosphate hydrolases"/>
    <property type="match status" value="1"/>
</dbReference>
<sequence length="365" mass="37383">MVDRSSGVVEPVLVMREPELAEEVSRLAAASGSELRREPRLPPAAWREAPLVLIDVPTAESCVAQGLPRRRGVVLLSREPAERLWRVAFELGVERVLELPAAEAELIELLADPGEPASDGTTLAVVGGNGGAGASALSTAVAAAEARSGRRALLLDCDPLGGGLDLVLGLEGVDGLRWSGLAVDTGRLGSGALLSALPKQRVGDGELALLSCDRDVPPTGLSPDGVRAVLDAGRRAGTTAVCDLPGDLGATAEAVLREADMAFVVVTAQVRACAAAARVVAEVRERSGVPVRLVVRGPAPGGLRNADVAEAVDAPVLTGMRPQPGLPLATDRGGVLGALRPRGPLSRAARDVLAEAALVRESAPV</sequence>
<evidence type="ECO:0000313" key="3">
    <source>
        <dbReference type="Proteomes" id="UP001501218"/>
    </source>
</evidence>
<dbReference type="Pfam" id="PF26563">
    <property type="entry name" value="Rv3660c_N"/>
    <property type="match status" value="1"/>
</dbReference>
<feature type="domain" description="Rv3660c-like CheY-like N-terminal" evidence="1">
    <location>
        <begin position="14"/>
        <end position="118"/>
    </location>
</feature>
<dbReference type="RefSeq" id="WP_344127204.1">
    <property type="nucleotide sequence ID" value="NZ_BAAARA010000003.1"/>
</dbReference>
<accession>A0ABN3FSB8</accession>
<protein>
    <submittedName>
        <fullName evidence="2">CpaE-like family protein</fullName>
    </submittedName>
</protein>
<dbReference type="SUPFAM" id="SSF52540">
    <property type="entry name" value="P-loop containing nucleoside triphosphate hydrolases"/>
    <property type="match status" value="1"/>
</dbReference>